<name>A0ABZ2HHN0_9RHOB</name>
<organism evidence="8 9">
    <name type="scientific">Roseovarius phycicola</name>
    <dbReference type="NCBI Taxonomy" id="3080976"/>
    <lineage>
        <taxon>Bacteria</taxon>
        <taxon>Pseudomonadati</taxon>
        <taxon>Pseudomonadota</taxon>
        <taxon>Alphaproteobacteria</taxon>
        <taxon>Rhodobacterales</taxon>
        <taxon>Roseobacteraceae</taxon>
        <taxon>Roseovarius</taxon>
    </lineage>
</organism>
<evidence type="ECO:0000256" key="4">
    <source>
        <dbReference type="ARBA" id="ARBA00022989"/>
    </source>
</evidence>
<dbReference type="PANTHER" id="PTHR22911:SF6">
    <property type="entry name" value="SOLUTE CARRIER FAMILY 35 MEMBER G1"/>
    <property type="match status" value="1"/>
</dbReference>
<feature type="transmembrane region" description="Helical" evidence="6">
    <location>
        <begin position="131"/>
        <end position="148"/>
    </location>
</feature>
<keyword evidence="5 6" id="KW-0472">Membrane</keyword>
<accession>A0ABZ2HHN0</accession>
<feature type="transmembrane region" description="Helical" evidence="6">
    <location>
        <begin position="46"/>
        <end position="64"/>
    </location>
</feature>
<dbReference type="Proteomes" id="UP001364156">
    <property type="component" value="Chromosome"/>
</dbReference>
<feature type="transmembrane region" description="Helical" evidence="6">
    <location>
        <begin position="271"/>
        <end position="289"/>
    </location>
</feature>
<feature type="transmembrane region" description="Helical" evidence="6">
    <location>
        <begin position="76"/>
        <end position="96"/>
    </location>
</feature>
<feature type="transmembrane region" description="Helical" evidence="6">
    <location>
        <begin position="186"/>
        <end position="205"/>
    </location>
</feature>
<feature type="domain" description="EamA" evidence="7">
    <location>
        <begin position="157"/>
        <end position="287"/>
    </location>
</feature>
<evidence type="ECO:0000259" key="7">
    <source>
        <dbReference type="Pfam" id="PF00892"/>
    </source>
</evidence>
<evidence type="ECO:0000313" key="9">
    <source>
        <dbReference type="Proteomes" id="UP001364156"/>
    </source>
</evidence>
<reference evidence="8 9" key="1">
    <citation type="submission" date="2023-10" db="EMBL/GenBank/DDBJ databases">
        <title>Roseovarius strain S88 nov., isolated from a marine algae.</title>
        <authorList>
            <person name="Lee M.W."/>
            <person name="Lee J.K."/>
            <person name="Kim J.M."/>
            <person name="Choi D.G."/>
            <person name="Baek J.H."/>
            <person name="Bayburt H."/>
            <person name="Jung J.J."/>
            <person name="Han D.M."/>
            <person name="Jeon C.O."/>
        </authorList>
    </citation>
    <scope>NUCLEOTIDE SEQUENCE [LARGE SCALE GENOMIC DNA]</scope>
    <source>
        <strain evidence="8 9">S88</strain>
    </source>
</reference>
<evidence type="ECO:0000256" key="2">
    <source>
        <dbReference type="ARBA" id="ARBA00009853"/>
    </source>
</evidence>
<comment type="similarity">
    <text evidence="2">Belongs to the drug/metabolite transporter (DMT) superfamily. 10 TMS drug/metabolite exporter (DME) (TC 2.A.7.3) family.</text>
</comment>
<dbReference type="InterPro" id="IPR000620">
    <property type="entry name" value="EamA_dom"/>
</dbReference>
<evidence type="ECO:0000256" key="6">
    <source>
        <dbReference type="SAM" id="Phobius"/>
    </source>
</evidence>
<keyword evidence="4 6" id="KW-1133">Transmembrane helix</keyword>
<evidence type="ECO:0000256" key="1">
    <source>
        <dbReference type="ARBA" id="ARBA00004141"/>
    </source>
</evidence>
<feature type="domain" description="EamA" evidence="7">
    <location>
        <begin position="15"/>
        <end position="147"/>
    </location>
</feature>
<proteinExistence type="inferred from homology"/>
<keyword evidence="9" id="KW-1185">Reference proteome</keyword>
<gene>
    <name evidence="8" type="ORF">RZ517_10100</name>
</gene>
<feature type="transmembrane region" description="Helical" evidence="6">
    <location>
        <begin position="217"/>
        <end position="238"/>
    </location>
</feature>
<evidence type="ECO:0000313" key="8">
    <source>
        <dbReference type="EMBL" id="WWR45168.1"/>
    </source>
</evidence>
<dbReference type="PANTHER" id="PTHR22911">
    <property type="entry name" value="ACYL-MALONYL CONDENSING ENZYME-RELATED"/>
    <property type="match status" value="1"/>
</dbReference>
<comment type="subcellular location">
    <subcellularLocation>
        <location evidence="1">Membrane</location>
        <topology evidence="1">Multi-pass membrane protein</topology>
    </subcellularLocation>
</comment>
<evidence type="ECO:0000256" key="5">
    <source>
        <dbReference type="ARBA" id="ARBA00023136"/>
    </source>
</evidence>
<dbReference type="InterPro" id="IPR037185">
    <property type="entry name" value="EmrE-like"/>
</dbReference>
<sequence length="298" mass="32441">MTSSITPQDGQQVLRAAFWMVGAVVSFSLMAIAGREVSFELDTFEIMTYRSLIGIVIVLAIVFLSSRQCELRTQRLGLHVSRNIFHFAGQNLWFYALPLIPLAQLFALEFTTPLWVLVLSPLLLGEKLTKLRVVSALIGFIGILIVARPSPETFNQGTFAAASAAIGFAGAMIFTKKLTRTETLACIMFWLTLTQSIFGLICAGYDGDVAVPSMQTLPWLIVIAVCGLLAHFCIASALSIAPATLVSPIDFTRLPVIAVIGLLIYNEPIDALVIIGAVVIFGANYLNLWSETRSARNI</sequence>
<dbReference type="SUPFAM" id="SSF103481">
    <property type="entry name" value="Multidrug resistance efflux transporter EmrE"/>
    <property type="match status" value="2"/>
</dbReference>
<dbReference type="EMBL" id="CP146069">
    <property type="protein sequence ID" value="WWR45168.1"/>
    <property type="molecule type" value="Genomic_DNA"/>
</dbReference>
<dbReference type="Pfam" id="PF00892">
    <property type="entry name" value="EamA"/>
    <property type="match status" value="2"/>
</dbReference>
<protein>
    <submittedName>
        <fullName evidence="8">DMT family transporter</fullName>
    </submittedName>
</protein>
<feature type="transmembrane region" description="Helical" evidence="6">
    <location>
        <begin position="154"/>
        <end position="174"/>
    </location>
</feature>
<evidence type="ECO:0000256" key="3">
    <source>
        <dbReference type="ARBA" id="ARBA00022692"/>
    </source>
</evidence>
<keyword evidence="3 6" id="KW-0812">Transmembrane</keyword>
<feature type="transmembrane region" description="Helical" evidence="6">
    <location>
        <begin position="245"/>
        <end position="265"/>
    </location>
</feature>
<dbReference type="RefSeq" id="WP_338548085.1">
    <property type="nucleotide sequence ID" value="NZ_CP146069.1"/>
</dbReference>
<feature type="transmembrane region" description="Helical" evidence="6">
    <location>
        <begin position="12"/>
        <end position="34"/>
    </location>
</feature>
<feature type="transmembrane region" description="Helical" evidence="6">
    <location>
        <begin position="102"/>
        <end position="124"/>
    </location>
</feature>